<dbReference type="InterPro" id="IPR004252">
    <property type="entry name" value="Probable_transposase_24"/>
</dbReference>
<protein>
    <submittedName>
        <fullName evidence="2">Uncharacterized protein</fullName>
    </submittedName>
</protein>
<dbReference type="Pfam" id="PF03004">
    <property type="entry name" value="Transposase_24"/>
    <property type="match status" value="1"/>
</dbReference>
<reference evidence="2" key="1">
    <citation type="submission" date="2023-08" db="EMBL/GenBank/DDBJ databases">
        <title>A de novo genome assembly of Solanum verrucosum Schlechtendal, a Mexican diploid species geographically isolated from the other diploid A-genome species in potato relatives.</title>
        <authorList>
            <person name="Hosaka K."/>
        </authorList>
    </citation>
    <scope>NUCLEOTIDE SEQUENCE</scope>
    <source>
        <tissue evidence="2">Young leaves</tissue>
    </source>
</reference>
<evidence type="ECO:0000313" key="2">
    <source>
        <dbReference type="EMBL" id="WMV37879.1"/>
    </source>
</evidence>
<feature type="region of interest" description="Disordered" evidence="1">
    <location>
        <begin position="268"/>
        <end position="300"/>
    </location>
</feature>
<name>A0AAF0ZHD2_SOLVR</name>
<evidence type="ECO:0000256" key="1">
    <source>
        <dbReference type="SAM" id="MobiDB-lite"/>
    </source>
</evidence>
<dbReference type="Proteomes" id="UP001234989">
    <property type="component" value="Chromosome 7"/>
</dbReference>
<accession>A0AAF0ZHD2</accession>
<evidence type="ECO:0000313" key="3">
    <source>
        <dbReference type="Proteomes" id="UP001234989"/>
    </source>
</evidence>
<dbReference type="EMBL" id="CP133618">
    <property type="protein sequence ID" value="WMV37879.1"/>
    <property type="molecule type" value="Genomic_DNA"/>
</dbReference>
<proteinExistence type="predicted"/>
<organism evidence="2 3">
    <name type="scientific">Solanum verrucosum</name>
    <dbReference type="NCBI Taxonomy" id="315347"/>
    <lineage>
        <taxon>Eukaryota</taxon>
        <taxon>Viridiplantae</taxon>
        <taxon>Streptophyta</taxon>
        <taxon>Embryophyta</taxon>
        <taxon>Tracheophyta</taxon>
        <taxon>Spermatophyta</taxon>
        <taxon>Magnoliopsida</taxon>
        <taxon>eudicotyledons</taxon>
        <taxon>Gunneridae</taxon>
        <taxon>Pentapetalae</taxon>
        <taxon>asterids</taxon>
        <taxon>lamiids</taxon>
        <taxon>Solanales</taxon>
        <taxon>Solanaceae</taxon>
        <taxon>Solanoideae</taxon>
        <taxon>Solaneae</taxon>
        <taxon>Solanum</taxon>
    </lineage>
</organism>
<feature type="compositionally biased region" description="Acidic residues" evidence="1">
    <location>
        <begin position="283"/>
        <end position="300"/>
    </location>
</feature>
<keyword evidence="3" id="KW-1185">Reference proteome</keyword>
<feature type="region of interest" description="Disordered" evidence="1">
    <location>
        <begin position="1"/>
        <end position="43"/>
    </location>
</feature>
<sequence>MLSGGDGDRHCEHFRVSQTNKAEKKKSDRRPTDPEDIPGSIYSAPERISHDTHLFVVPFGTADPRQYCPNYHRPVGVSSIHRNCLHVTTRTYLYRLFVDHEPYHVSPSSTAAPSATPDVAMPALAPGQKDRLGRVMIELDGSSWHPAKDAARALKDCVRRLYTHAYHFWSEILNSIRQAIFNEFKNTEKFKAISEQAKKSRGSFKGGSLHTRGAKTVGTITREMEKELGRTPIEPEVFKKTRVKKKENESDPDVWVEERAERTFQIKEQVLNLARRPTTSAPEDTDDDSDEKDDFVDVTP</sequence>
<gene>
    <name evidence="2" type="ORF">MTR67_031264</name>
</gene>
<feature type="compositionally biased region" description="Basic and acidic residues" evidence="1">
    <location>
        <begin position="1"/>
        <end position="33"/>
    </location>
</feature>
<dbReference type="AlphaFoldDB" id="A0AAF0ZHD2"/>